<dbReference type="EMBL" id="BPLQ01009548">
    <property type="protein sequence ID" value="GIY44621.1"/>
    <property type="molecule type" value="Genomic_DNA"/>
</dbReference>
<evidence type="ECO:0000313" key="2">
    <source>
        <dbReference type="Proteomes" id="UP001054837"/>
    </source>
</evidence>
<keyword evidence="2" id="KW-1185">Reference proteome</keyword>
<evidence type="ECO:0000313" key="1">
    <source>
        <dbReference type="EMBL" id="GIY44621.1"/>
    </source>
</evidence>
<sequence length="109" mass="12496">MCNLRTPPLTKRALKCVNKGSAESKAAETASHHVRIVRFHLQIVPSRVIYSPPLKCFGNSGSNFASLLLIKEKKKITCRQLHKLARRHYSEEVSCDDTRRRFFLKKKSS</sequence>
<proteinExistence type="predicted"/>
<dbReference type="AlphaFoldDB" id="A0AAV4TGR1"/>
<name>A0AAV4TGR1_9ARAC</name>
<gene>
    <name evidence="1" type="ORF">CDAR_2911</name>
</gene>
<protein>
    <submittedName>
        <fullName evidence="1">Uncharacterized protein</fullName>
    </submittedName>
</protein>
<reference evidence="1 2" key="1">
    <citation type="submission" date="2021-06" db="EMBL/GenBank/DDBJ databases">
        <title>Caerostris darwini draft genome.</title>
        <authorList>
            <person name="Kono N."/>
            <person name="Arakawa K."/>
        </authorList>
    </citation>
    <scope>NUCLEOTIDE SEQUENCE [LARGE SCALE GENOMIC DNA]</scope>
</reference>
<comment type="caution">
    <text evidence="1">The sequence shown here is derived from an EMBL/GenBank/DDBJ whole genome shotgun (WGS) entry which is preliminary data.</text>
</comment>
<accession>A0AAV4TGR1</accession>
<organism evidence="1 2">
    <name type="scientific">Caerostris darwini</name>
    <dbReference type="NCBI Taxonomy" id="1538125"/>
    <lineage>
        <taxon>Eukaryota</taxon>
        <taxon>Metazoa</taxon>
        <taxon>Ecdysozoa</taxon>
        <taxon>Arthropoda</taxon>
        <taxon>Chelicerata</taxon>
        <taxon>Arachnida</taxon>
        <taxon>Araneae</taxon>
        <taxon>Araneomorphae</taxon>
        <taxon>Entelegynae</taxon>
        <taxon>Araneoidea</taxon>
        <taxon>Araneidae</taxon>
        <taxon>Caerostris</taxon>
    </lineage>
</organism>
<dbReference type="Proteomes" id="UP001054837">
    <property type="component" value="Unassembled WGS sequence"/>
</dbReference>